<dbReference type="KEGG" id="cwa:CwatDRAFT_6065"/>
<accession>Q4CAU6</accession>
<evidence type="ECO:0000313" key="2">
    <source>
        <dbReference type="Proteomes" id="UP000003922"/>
    </source>
</evidence>
<name>Q4CAU6_CROWT</name>
<evidence type="ECO:0000313" key="1">
    <source>
        <dbReference type="EMBL" id="EAM52840.1"/>
    </source>
</evidence>
<proteinExistence type="predicted"/>
<reference evidence="1" key="1">
    <citation type="submission" date="2004-02" db="EMBL/GenBank/DDBJ databases">
        <authorList>
            <consortium name="DOE Joint Genome Institute"/>
        </authorList>
    </citation>
    <scope>NUCLEOTIDE SEQUENCE [LARGE SCALE GENOMIC DNA]</scope>
    <source>
        <strain evidence="1">WH 8501</strain>
    </source>
</reference>
<organism evidence="1 2">
    <name type="scientific">Crocosphaera watsonii WH 8501</name>
    <dbReference type="NCBI Taxonomy" id="165597"/>
    <lineage>
        <taxon>Bacteria</taxon>
        <taxon>Bacillati</taxon>
        <taxon>Cyanobacteriota</taxon>
        <taxon>Cyanophyceae</taxon>
        <taxon>Oscillatoriophycideae</taxon>
        <taxon>Chroococcales</taxon>
        <taxon>Aphanothecaceae</taxon>
        <taxon>Crocosphaera</taxon>
    </lineage>
</organism>
<dbReference type="Proteomes" id="UP000003922">
    <property type="component" value="Unassembled WGS sequence"/>
</dbReference>
<dbReference type="Pfam" id="PF07592">
    <property type="entry name" value="DDE_Tnp_ISAZ013"/>
    <property type="match status" value="1"/>
</dbReference>
<gene>
    <name evidence="1" type="ORF">CwatDRAFT_6065</name>
</gene>
<dbReference type="AlphaFoldDB" id="Q4CAU6"/>
<reference evidence="1" key="2">
    <citation type="submission" date="2005-06" db="EMBL/GenBank/DDBJ databases">
        <title>Sequencing of the draft genome and assembly of Crocosphaera watsonii WH 8501.</title>
        <authorList>
            <consortium name="US DOE Joint Genome Institute (JGI-PGF)"/>
            <person name="Copeland A."/>
            <person name="Lucas S."/>
            <person name="Lapidus A."/>
            <person name="Barry K."/>
            <person name="Detter C."/>
            <person name="Glavina T."/>
            <person name="Hammon N."/>
            <person name="Israni S."/>
            <person name="Pitluck S."/>
            <person name="Richardson P."/>
        </authorList>
    </citation>
    <scope>NUCLEOTIDE SEQUENCE [LARGE SCALE GENOMIC DNA]</scope>
    <source>
        <strain evidence="1">WH 8501</strain>
    </source>
</reference>
<sequence length="177" mass="19773">MKLKQTNNPLTPSIVDDLRLAASKMTGAERRSFQAEMCLKYCGGSARQTEIVFGWGRKNVQLGLHEKRTGIVCLGLQSVNSGCKKWEERYPIVAQSLKEIAEAHAQQNPTFNNPIAYTRLTAAEAIKQLRNLGYNGGEVPAASTMADILNRLGYRLRKVVKAKPKKKSRRRTLSSRI</sequence>
<comment type="caution">
    <text evidence="1">The sequence shown here is derived from an EMBL/GenBank/DDBJ whole genome shotgun (WGS) entry which is preliminary data.</text>
</comment>
<reference evidence="1" key="3">
    <citation type="submission" date="2016-12" db="EMBL/GenBank/DDBJ databases">
        <title>Annotation of the draft genome assembly of Crocosphaera watsonii WH 8501.</title>
        <authorList>
            <consortium name="US DOE Joint Genome Institute (JGI-ORNL)"/>
            <person name="Larimer F."/>
            <person name="Land M."/>
        </authorList>
    </citation>
    <scope>NUCLEOTIDE SEQUENCE</scope>
    <source>
        <strain evidence="1">WH 8501</strain>
    </source>
</reference>
<dbReference type="EMBL" id="AADV02000001">
    <property type="protein sequence ID" value="EAM52840.1"/>
    <property type="molecule type" value="Genomic_DNA"/>
</dbReference>
<keyword evidence="2" id="KW-1185">Reference proteome</keyword>
<protein>
    <recommendedName>
        <fullName evidence="3">Transposase</fullName>
    </recommendedName>
</protein>
<evidence type="ECO:0008006" key="3">
    <source>
        <dbReference type="Google" id="ProtNLM"/>
    </source>
</evidence>
<dbReference type="InterPro" id="IPR011518">
    <property type="entry name" value="Transposase_36"/>
</dbReference>